<dbReference type="OrthoDB" id="15980at2759"/>
<dbReference type="PROSITE" id="PS50222">
    <property type="entry name" value="EF_HAND_2"/>
    <property type="match status" value="3"/>
</dbReference>
<proteinExistence type="inferred from homology"/>
<dbReference type="PROSITE" id="PS00018">
    <property type="entry name" value="EF_HAND_1"/>
    <property type="match status" value="3"/>
</dbReference>
<evidence type="ECO:0000259" key="7">
    <source>
        <dbReference type="PROSITE" id="PS50222"/>
    </source>
</evidence>
<evidence type="ECO:0000256" key="2">
    <source>
        <dbReference type="ARBA" id="ARBA00022707"/>
    </source>
</evidence>
<dbReference type="EMBL" id="GL883010">
    <property type="protein sequence ID" value="EGG21152.1"/>
    <property type="molecule type" value="Genomic_DNA"/>
</dbReference>
<evidence type="ECO:0000256" key="6">
    <source>
        <dbReference type="ARBA" id="ARBA00023288"/>
    </source>
</evidence>
<evidence type="ECO:0000256" key="1">
    <source>
        <dbReference type="ARBA" id="ARBA00006049"/>
    </source>
</evidence>
<comment type="similarity">
    <text evidence="1">Belongs to the recoverin family.</text>
</comment>
<dbReference type="RefSeq" id="XP_004359002.1">
    <property type="nucleotide sequence ID" value="XM_004358945.1"/>
</dbReference>
<dbReference type="PANTHER" id="PTHR23055:SF178">
    <property type="entry name" value="NEUROCALCIN HOMOLOG"/>
    <property type="match status" value="1"/>
</dbReference>
<keyword evidence="5" id="KW-0106">Calcium</keyword>
<dbReference type="GeneID" id="14873998"/>
<dbReference type="PRINTS" id="PR00450">
    <property type="entry name" value="RECOVERIN"/>
</dbReference>
<keyword evidence="6" id="KW-0449">Lipoprotein</keyword>
<dbReference type="KEGG" id="dfa:DFA_01027"/>
<sequence>MGQSQSKGKDFAEIAQNSRQKKYGGLDTTFSSILFNLFDRNGDKDIDFQEFCLAYGYLVNRSLDDVSTVSFKCLDLNGDGEVSKNELRSVVMMNKKMEKYVKIHNKQVPLDKITLDPRETSDIYDKADKLFAMLDKNGDGRVSNEEFMTLVKSSPQIQKIFTELLVKDESVDFFGVNK</sequence>
<accession>F4PV36</accession>
<dbReference type="GO" id="GO:0005509">
    <property type="term" value="F:calcium ion binding"/>
    <property type="evidence" value="ECO:0007669"/>
    <property type="project" value="InterPro"/>
</dbReference>
<feature type="domain" description="EF-hand" evidence="7">
    <location>
        <begin position="34"/>
        <end position="61"/>
    </location>
</feature>
<dbReference type="InterPro" id="IPR028846">
    <property type="entry name" value="Recoverin"/>
</dbReference>
<organism evidence="8 9">
    <name type="scientific">Cavenderia fasciculata</name>
    <name type="common">Slime mold</name>
    <name type="synonym">Dictyostelium fasciculatum</name>
    <dbReference type="NCBI Taxonomy" id="261658"/>
    <lineage>
        <taxon>Eukaryota</taxon>
        <taxon>Amoebozoa</taxon>
        <taxon>Evosea</taxon>
        <taxon>Eumycetozoa</taxon>
        <taxon>Dictyostelia</taxon>
        <taxon>Acytosteliales</taxon>
        <taxon>Cavenderiaceae</taxon>
        <taxon>Cavenderia</taxon>
    </lineage>
</organism>
<dbReference type="PANTHER" id="PTHR23055">
    <property type="entry name" value="CALCIUM BINDING PROTEINS"/>
    <property type="match status" value="1"/>
</dbReference>
<evidence type="ECO:0000256" key="5">
    <source>
        <dbReference type="ARBA" id="ARBA00022837"/>
    </source>
</evidence>
<dbReference type="Gene3D" id="1.10.238.10">
    <property type="entry name" value="EF-hand"/>
    <property type="match status" value="1"/>
</dbReference>
<dbReference type="Pfam" id="PF13499">
    <property type="entry name" value="EF-hand_7"/>
    <property type="match status" value="1"/>
</dbReference>
<keyword evidence="2" id="KW-0519">Myristate</keyword>
<protein>
    <submittedName>
        <fullName evidence="8">Recoverin family protein</fullName>
    </submittedName>
</protein>
<dbReference type="OMA" id="VMMNKKM"/>
<evidence type="ECO:0000256" key="3">
    <source>
        <dbReference type="ARBA" id="ARBA00022723"/>
    </source>
</evidence>
<evidence type="ECO:0000256" key="4">
    <source>
        <dbReference type="ARBA" id="ARBA00022737"/>
    </source>
</evidence>
<reference evidence="9" key="1">
    <citation type="journal article" date="2011" name="Genome Res.">
        <title>Phylogeny-wide analysis of social amoeba genomes highlights ancient origins for complex intercellular communication.</title>
        <authorList>
            <person name="Heidel A.J."/>
            <person name="Lawal H.M."/>
            <person name="Felder M."/>
            <person name="Schilde C."/>
            <person name="Helps N.R."/>
            <person name="Tunggal B."/>
            <person name="Rivero F."/>
            <person name="John U."/>
            <person name="Schleicher M."/>
            <person name="Eichinger L."/>
            <person name="Platzer M."/>
            <person name="Noegel A.A."/>
            <person name="Schaap P."/>
            <person name="Gloeckner G."/>
        </authorList>
    </citation>
    <scope>NUCLEOTIDE SEQUENCE [LARGE SCALE GENOMIC DNA]</scope>
    <source>
        <strain evidence="9">SH3</strain>
    </source>
</reference>
<feature type="domain" description="EF-hand" evidence="7">
    <location>
        <begin position="62"/>
        <end position="97"/>
    </location>
</feature>
<name>F4PV36_CACFS</name>
<dbReference type="InterPro" id="IPR018247">
    <property type="entry name" value="EF_Hand_1_Ca_BS"/>
</dbReference>
<dbReference type="SUPFAM" id="SSF47473">
    <property type="entry name" value="EF-hand"/>
    <property type="match status" value="1"/>
</dbReference>
<evidence type="ECO:0000313" key="9">
    <source>
        <dbReference type="Proteomes" id="UP000007797"/>
    </source>
</evidence>
<keyword evidence="3" id="KW-0479">Metal-binding</keyword>
<keyword evidence="4" id="KW-0677">Repeat</keyword>
<gene>
    <name evidence="8" type="ORF">DFA_01027</name>
</gene>
<keyword evidence="9" id="KW-1185">Reference proteome</keyword>
<dbReference type="STRING" id="1054147.F4PV36"/>
<evidence type="ECO:0000313" key="8">
    <source>
        <dbReference type="EMBL" id="EGG21152.1"/>
    </source>
</evidence>
<dbReference type="InterPro" id="IPR002048">
    <property type="entry name" value="EF_hand_dom"/>
</dbReference>
<dbReference type="InterPro" id="IPR011992">
    <property type="entry name" value="EF-hand-dom_pair"/>
</dbReference>
<dbReference type="AlphaFoldDB" id="F4PV36"/>
<dbReference type="SMART" id="SM00054">
    <property type="entry name" value="EFh"/>
    <property type="match status" value="3"/>
</dbReference>
<feature type="domain" description="EF-hand" evidence="7">
    <location>
        <begin position="122"/>
        <end position="157"/>
    </location>
</feature>
<dbReference type="Proteomes" id="UP000007797">
    <property type="component" value="Unassembled WGS sequence"/>
</dbReference>